<evidence type="ECO:0000313" key="4">
    <source>
        <dbReference type="Proteomes" id="UP000653472"/>
    </source>
</evidence>
<dbReference type="EMBL" id="JAAVXB010000005">
    <property type="protein sequence ID" value="NKF22833.1"/>
    <property type="molecule type" value="Genomic_DNA"/>
</dbReference>
<feature type="transmembrane region" description="Helical" evidence="1">
    <location>
        <begin position="348"/>
        <end position="367"/>
    </location>
</feature>
<gene>
    <name evidence="3" type="ORF">G7Y82_10935</name>
</gene>
<feature type="transmembrane region" description="Helical" evidence="1">
    <location>
        <begin position="281"/>
        <end position="306"/>
    </location>
</feature>
<feature type="transmembrane region" description="Helical" evidence="1">
    <location>
        <begin position="251"/>
        <end position="269"/>
    </location>
</feature>
<evidence type="ECO:0000259" key="2">
    <source>
        <dbReference type="Pfam" id="PF13387"/>
    </source>
</evidence>
<comment type="caution">
    <text evidence="3">The sequence shown here is derived from an EMBL/GenBank/DDBJ whole genome shotgun (WGS) entry which is preliminary data.</text>
</comment>
<keyword evidence="4" id="KW-1185">Reference proteome</keyword>
<dbReference type="Pfam" id="PF13387">
    <property type="entry name" value="Lnb_N"/>
    <property type="match status" value="1"/>
</dbReference>
<dbReference type="Proteomes" id="UP000653472">
    <property type="component" value="Unassembled WGS sequence"/>
</dbReference>
<evidence type="ECO:0000313" key="3">
    <source>
        <dbReference type="EMBL" id="NKF22833.1"/>
    </source>
</evidence>
<accession>A0A969WB88</accession>
<reference evidence="3" key="1">
    <citation type="submission" date="2020-03" db="EMBL/GenBank/DDBJ databases">
        <title>Solimonas marina sp. nov., isolated from deep seawater of the Pacific Ocean.</title>
        <authorList>
            <person name="Liu X."/>
            <person name="Lai Q."/>
            <person name="Sun F."/>
            <person name="Gai Y."/>
            <person name="Li G."/>
            <person name="Shao Z."/>
        </authorList>
    </citation>
    <scope>NUCLEOTIDE SEQUENCE</scope>
    <source>
        <strain evidence="3">C16B3</strain>
    </source>
</reference>
<keyword evidence="1" id="KW-1133">Transmembrane helix</keyword>
<feature type="domain" description="Lnb N-terminal periplasmic" evidence="2">
    <location>
        <begin position="24"/>
        <end position="155"/>
    </location>
</feature>
<proteinExistence type="predicted"/>
<evidence type="ECO:0000256" key="1">
    <source>
        <dbReference type="SAM" id="Phobius"/>
    </source>
</evidence>
<protein>
    <submittedName>
        <fullName evidence="3">DUF4105 domain-containing protein</fullName>
    </submittedName>
</protein>
<feature type="transmembrane region" description="Helical" evidence="1">
    <location>
        <begin position="373"/>
        <end position="391"/>
    </location>
</feature>
<dbReference type="InterPro" id="IPR025178">
    <property type="entry name" value="Lnb_N"/>
</dbReference>
<keyword evidence="1" id="KW-0812">Transmembrane</keyword>
<name>A0A969WB88_9GAMM</name>
<feature type="transmembrane region" description="Helical" evidence="1">
    <location>
        <begin position="318"/>
        <end position="336"/>
    </location>
</feature>
<organism evidence="3 4">
    <name type="scientific">Solimonas marina</name>
    <dbReference type="NCBI Taxonomy" id="2714601"/>
    <lineage>
        <taxon>Bacteria</taxon>
        <taxon>Pseudomonadati</taxon>
        <taxon>Pseudomonadota</taxon>
        <taxon>Gammaproteobacteria</taxon>
        <taxon>Nevskiales</taxon>
        <taxon>Nevskiaceae</taxon>
        <taxon>Solimonas</taxon>
    </lineage>
</organism>
<dbReference type="AlphaFoldDB" id="A0A969WB88"/>
<sequence>MALLMLLCVRPALAADEPVAPPVSLVTFGPGQTYWERFGHDALLVGDPANPDALLYNYGLFDFRQKNFFLNFARGKMMYRVAPEPFYYALRGYAAERRWVYLQRLDLDDAQRRELVDFLAWNVRPENAQYHYDYFISNCTTRVRDALDKASGGALSRAAKGVPTGRTYRFEATRLIAPDWPLSLAMDLGMGPSADKPLDLWAQAFVPMVLKDVAAKASVTAADGSSHPLVESGTWVLQSDAWPEPTHPPRWLLPLLAFGLVFAAVLWALDRARDHRAARWSFAILALGSSLVATVLGLVLVASWALTDHWAMWANRNLLLLDPLALLMIPAWCGAFRAAWRPRAWQRVVTIVVAAAATLSVPLLLLPGAQQNLPWIAALLPAHLVLAYALLRQPLRPR</sequence>
<keyword evidence="1" id="KW-0472">Membrane</keyword>
<dbReference type="RefSeq" id="WP_168148128.1">
    <property type="nucleotide sequence ID" value="NZ_JAAVXB010000005.1"/>
</dbReference>